<dbReference type="OMA" id="WANTFIV"/>
<reference evidence="8 9" key="1">
    <citation type="submission" date="2018-05" db="EMBL/GenBank/DDBJ databases">
        <title>Draft genome sequence of Scytalidium lignicola DSM 105466, a ubiquitous saprotrophic fungus.</title>
        <authorList>
            <person name="Buettner E."/>
            <person name="Gebauer A.M."/>
            <person name="Hofrichter M."/>
            <person name="Liers C."/>
            <person name="Kellner H."/>
        </authorList>
    </citation>
    <scope>NUCLEOTIDE SEQUENCE [LARGE SCALE GENOMIC DNA]</scope>
    <source>
        <strain evidence="8 9">DSM 105466</strain>
    </source>
</reference>
<feature type="transmembrane region" description="Helical" evidence="6">
    <location>
        <begin position="107"/>
        <end position="123"/>
    </location>
</feature>
<keyword evidence="9" id="KW-1185">Reference proteome</keyword>
<feature type="transmembrane region" description="Helical" evidence="6">
    <location>
        <begin position="129"/>
        <end position="150"/>
    </location>
</feature>
<keyword evidence="5 6" id="KW-0472">Membrane</keyword>
<dbReference type="InterPro" id="IPR036259">
    <property type="entry name" value="MFS_trans_sf"/>
</dbReference>
<feature type="domain" description="Major facilitator superfamily (MFS) profile" evidence="7">
    <location>
        <begin position="51"/>
        <end position="463"/>
    </location>
</feature>
<dbReference type="SUPFAM" id="SSF103473">
    <property type="entry name" value="MFS general substrate transporter"/>
    <property type="match status" value="1"/>
</dbReference>
<accession>A0A3E2H383</accession>
<dbReference type="OrthoDB" id="6730379at2759"/>
<feature type="non-terminal residue" evidence="8">
    <location>
        <position position="1"/>
    </location>
</feature>
<evidence type="ECO:0000313" key="8">
    <source>
        <dbReference type="EMBL" id="RFU27781.1"/>
    </source>
</evidence>
<sequence length="540" mass="60229">MTEKRSYPVQAVKAHASDIEKSEDLYYDASEEIFYTNAEEKCLVRRLDIWLLPILMISYGLQYWDKALLGQAVLFNLSKDLDLTQVIGHTSTGVSITSSTRYSNCSFIFYIGYLVATYPVAMLTQRYPTAKVCAAFIFLWSIVMMSTAACRTYAELMVNRTFLGVTEACVAPAFTVYITFWWTRREQPLRSSLWYGMTGVGTIVSPLISYGIGHIHGSFGESTWKYMYLIAGANNPVSAKWLNDKERAIILARLKENNAGFIERRFKKEQLWEALKDFNLWANTFIVLITGIPSSIFASFSSLVIKGLGFTNFNSLLLQMPLGFVALVSVYGSGYITRKWENMRFIMMFVCALPALAGGLICWKGPRDNPNLLYVGVVLLPFVVGANAIGVGLSSSNVAGHTKKSAVSAATFIGYCVGNMLGPVCFSSTPGPVYQGGFIACTVSTAVVMIMAVTGRIVLARENVRRDREYGPPDNSHALEDFTDRENTNFRGVIYHVQYNDIRNERVSEDVNIEGKANVFFSGIEEHITASYTRVIDEDD</sequence>
<feature type="transmembrane region" description="Helical" evidence="6">
    <location>
        <begin position="280"/>
        <end position="304"/>
    </location>
</feature>
<proteinExistence type="predicted"/>
<comment type="subcellular location">
    <subcellularLocation>
        <location evidence="1">Membrane</location>
        <topology evidence="1">Multi-pass membrane protein</topology>
    </subcellularLocation>
</comment>
<comment type="caution">
    <text evidence="8">The sequence shown here is derived from an EMBL/GenBank/DDBJ whole genome shotgun (WGS) entry which is preliminary data.</text>
</comment>
<feature type="transmembrane region" description="Helical" evidence="6">
    <location>
        <begin position="405"/>
        <end position="424"/>
    </location>
</feature>
<feature type="transmembrane region" description="Helical" evidence="6">
    <location>
        <begin position="345"/>
        <end position="366"/>
    </location>
</feature>
<evidence type="ECO:0000256" key="3">
    <source>
        <dbReference type="ARBA" id="ARBA00022692"/>
    </source>
</evidence>
<feature type="transmembrane region" description="Helical" evidence="6">
    <location>
        <begin position="194"/>
        <end position="212"/>
    </location>
</feature>
<evidence type="ECO:0000256" key="1">
    <source>
        <dbReference type="ARBA" id="ARBA00004141"/>
    </source>
</evidence>
<gene>
    <name evidence="8" type="ORF">B7463_g8564</name>
</gene>
<keyword evidence="3 6" id="KW-0812">Transmembrane</keyword>
<name>A0A3E2H383_SCYLI</name>
<feature type="non-terminal residue" evidence="8">
    <location>
        <position position="540"/>
    </location>
</feature>
<feature type="transmembrane region" description="Helical" evidence="6">
    <location>
        <begin position="162"/>
        <end position="182"/>
    </location>
</feature>
<evidence type="ECO:0000259" key="7">
    <source>
        <dbReference type="PROSITE" id="PS50850"/>
    </source>
</evidence>
<keyword evidence="2" id="KW-0813">Transport</keyword>
<evidence type="ECO:0000313" key="9">
    <source>
        <dbReference type="Proteomes" id="UP000258309"/>
    </source>
</evidence>
<dbReference type="GO" id="GO:0016020">
    <property type="term" value="C:membrane"/>
    <property type="evidence" value="ECO:0007669"/>
    <property type="project" value="UniProtKB-SubCell"/>
</dbReference>
<feature type="transmembrane region" description="Helical" evidence="6">
    <location>
        <begin position="372"/>
        <end position="393"/>
    </location>
</feature>
<feature type="transmembrane region" description="Helical" evidence="6">
    <location>
        <begin position="436"/>
        <end position="459"/>
    </location>
</feature>
<evidence type="ECO:0000256" key="2">
    <source>
        <dbReference type="ARBA" id="ARBA00022448"/>
    </source>
</evidence>
<dbReference type="GO" id="GO:0022857">
    <property type="term" value="F:transmembrane transporter activity"/>
    <property type="evidence" value="ECO:0007669"/>
    <property type="project" value="InterPro"/>
</dbReference>
<dbReference type="EMBL" id="NCSJ02000190">
    <property type="protein sequence ID" value="RFU27781.1"/>
    <property type="molecule type" value="Genomic_DNA"/>
</dbReference>
<organism evidence="8 9">
    <name type="scientific">Scytalidium lignicola</name>
    <name type="common">Hyphomycete</name>
    <dbReference type="NCBI Taxonomy" id="5539"/>
    <lineage>
        <taxon>Eukaryota</taxon>
        <taxon>Fungi</taxon>
        <taxon>Dikarya</taxon>
        <taxon>Ascomycota</taxon>
        <taxon>Pezizomycotina</taxon>
        <taxon>Leotiomycetes</taxon>
        <taxon>Leotiomycetes incertae sedis</taxon>
        <taxon>Scytalidium</taxon>
    </lineage>
</organism>
<dbReference type="InterPro" id="IPR020846">
    <property type="entry name" value="MFS_dom"/>
</dbReference>
<dbReference type="Pfam" id="PF07690">
    <property type="entry name" value="MFS_1"/>
    <property type="match status" value="1"/>
</dbReference>
<feature type="transmembrane region" description="Helical" evidence="6">
    <location>
        <begin position="316"/>
        <end position="333"/>
    </location>
</feature>
<dbReference type="PANTHER" id="PTHR43791:SF74">
    <property type="entry name" value="TRANSPORTER, PUTATIVE (AFU_ORTHOLOGUE AFUA_1G17530)-RELATED"/>
    <property type="match status" value="1"/>
</dbReference>
<dbReference type="Gene3D" id="1.20.1250.20">
    <property type="entry name" value="MFS general substrate transporter like domains"/>
    <property type="match status" value="2"/>
</dbReference>
<keyword evidence="4 6" id="KW-1133">Transmembrane helix</keyword>
<protein>
    <recommendedName>
        <fullName evidence="7">Major facilitator superfamily (MFS) profile domain-containing protein</fullName>
    </recommendedName>
</protein>
<evidence type="ECO:0000256" key="4">
    <source>
        <dbReference type="ARBA" id="ARBA00022989"/>
    </source>
</evidence>
<dbReference type="PANTHER" id="PTHR43791">
    <property type="entry name" value="PERMEASE-RELATED"/>
    <property type="match status" value="1"/>
</dbReference>
<dbReference type="InterPro" id="IPR011701">
    <property type="entry name" value="MFS"/>
</dbReference>
<evidence type="ECO:0000256" key="6">
    <source>
        <dbReference type="SAM" id="Phobius"/>
    </source>
</evidence>
<dbReference type="PROSITE" id="PS50850">
    <property type="entry name" value="MFS"/>
    <property type="match status" value="1"/>
</dbReference>
<dbReference type="AlphaFoldDB" id="A0A3E2H383"/>
<evidence type="ECO:0000256" key="5">
    <source>
        <dbReference type="ARBA" id="ARBA00023136"/>
    </source>
</evidence>
<dbReference type="Proteomes" id="UP000258309">
    <property type="component" value="Unassembled WGS sequence"/>
</dbReference>